<sequence length="203" mass="23722">MDRLPPSSPARKKVVKRSETEVQVSKADLLTHPSKAKDAPKFDRRYLTGRGSPLTRRAFSKAYLQWTLDDMDSRITAFRYRHRLATFCPILNYCQHWHIVDDTETQEEGDIYILLLCIDTESVEEGDSRCEGINMFDDEEPLANRITIQSCHIFNDLFPCFDDIWDEGYTVLHCLVLDYGKTVEEDGDEWKWMDQFGRLLSIM</sequence>
<dbReference type="OrthoDB" id="5051339at2759"/>
<dbReference type="EMBL" id="JAADJF010000017">
    <property type="protein sequence ID" value="KAF4444309.1"/>
    <property type="molecule type" value="Genomic_DNA"/>
</dbReference>
<evidence type="ECO:0000313" key="2">
    <source>
        <dbReference type="EMBL" id="KAF4444309.1"/>
    </source>
</evidence>
<dbReference type="Proteomes" id="UP000536711">
    <property type="component" value="Unassembled WGS sequence"/>
</dbReference>
<gene>
    <name evidence="2" type="ORF">FACUT_752</name>
</gene>
<evidence type="ECO:0000313" key="3">
    <source>
        <dbReference type="Proteomes" id="UP000536711"/>
    </source>
</evidence>
<organism evidence="2 3">
    <name type="scientific">Fusarium acutatum</name>
    <dbReference type="NCBI Taxonomy" id="78861"/>
    <lineage>
        <taxon>Eukaryota</taxon>
        <taxon>Fungi</taxon>
        <taxon>Dikarya</taxon>
        <taxon>Ascomycota</taxon>
        <taxon>Pezizomycotina</taxon>
        <taxon>Sordariomycetes</taxon>
        <taxon>Hypocreomycetidae</taxon>
        <taxon>Hypocreales</taxon>
        <taxon>Nectriaceae</taxon>
        <taxon>Fusarium</taxon>
        <taxon>Fusarium fujikuroi species complex</taxon>
    </lineage>
</organism>
<protein>
    <submittedName>
        <fullName evidence="2">Uncharacterized protein</fullName>
    </submittedName>
</protein>
<name>A0A8H4K8A1_9HYPO</name>
<accession>A0A8H4K8A1</accession>
<reference evidence="2 3" key="1">
    <citation type="submission" date="2020-01" db="EMBL/GenBank/DDBJ databases">
        <title>Identification and distribution of gene clusters putatively required for synthesis of sphingolipid metabolism inhibitors in phylogenetically diverse species of the filamentous fungus Fusarium.</title>
        <authorList>
            <person name="Kim H.-S."/>
            <person name="Busman M."/>
            <person name="Brown D.W."/>
            <person name="Divon H."/>
            <person name="Uhlig S."/>
            <person name="Proctor R.H."/>
        </authorList>
    </citation>
    <scope>NUCLEOTIDE SEQUENCE [LARGE SCALE GENOMIC DNA]</scope>
    <source>
        <strain evidence="2 3">NRRL 13308</strain>
    </source>
</reference>
<comment type="caution">
    <text evidence="2">The sequence shown here is derived from an EMBL/GenBank/DDBJ whole genome shotgun (WGS) entry which is preliminary data.</text>
</comment>
<keyword evidence="3" id="KW-1185">Reference proteome</keyword>
<evidence type="ECO:0000256" key="1">
    <source>
        <dbReference type="SAM" id="MobiDB-lite"/>
    </source>
</evidence>
<dbReference type="AlphaFoldDB" id="A0A8H4K8A1"/>
<feature type="region of interest" description="Disordered" evidence="1">
    <location>
        <begin position="1"/>
        <end position="32"/>
    </location>
</feature>
<proteinExistence type="predicted"/>